<protein>
    <recommendedName>
        <fullName evidence="2">Transposase MuDR plant domain-containing protein</fullName>
    </recommendedName>
</protein>
<proteinExistence type="predicted"/>
<dbReference type="InterPro" id="IPR004332">
    <property type="entry name" value="Transposase_MuDR"/>
</dbReference>
<name>A0A8X8VZA6_SALSN</name>
<evidence type="ECO:0000313" key="4">
    <source>
        <dbReference type="Proteomes" id="UP000298416"/>
    </source>
</evidence>
<evidence type="ECO:0000313" key="3">
    <source>
        <dbReference type="EMBL" id="KAG6385155.1"/>
    </source>
</evidence>
<dbReference type="AlphaFoldDB" id="A0A8X8VZA6"/>
<gene>
    <name evidence="3" type="ORF">SASPL_153983</name>
</gene>
<evidence type="ECO:0000259" key="2">
    <source>
        <dbReference type="Pfam" id="PF03108"/>
    </source>
</evidence>
<keyword evidence="4" id="KW-1185">Reference proteome</keyword>
<feature type="region of interest" description="Disordered" evidence="1">
    <location>
        <begin position="173"/>
        <end position="194"/>
    </location>
</feature>
<feature type="compositionally biased region" description="Basic and acidic residues" evidence="1">
    <location>
        <begin position="104"/>
        <end position="128"/>
    </location>
</feature>
<accession>A0A8X8VZA6</accession>
<comment type="caution">
    <text evidence="3">The sequence shown here is derived from an EMBL/GenBank/DDBJ whole genome shotgun (WGS) entry which is preliminary data.</text>
</comment>
<dbReference type="Proteomes" id="UP000298416">
    <property type="component" value="Unassembled WGS sequence"/>
</dbReference>
<organism evidence="3">
    <name type="scientific">Salvia splendens</name>
    <name type="common">Scarlet sage</name>
    <dbReference type="NCBI Taxonomy" id="180675"/>
    <lineage>
        <taxon>Eukaryota</taxon>
        <taxon>Viridiplantae</taxon>
        <taxon>Streptophyta</taxon>
        <taxon>Embryophyta</taxon>
        <taxon>Tracheophyta</taxon>
        <taxon>Spermatophyta</taxon>
        <taxon>Magnoliopsida</taxon>
        <taxon>eudicotyledons</taxon>
        <taxon>Gunneridae</taxon>
        <taxon>Pentapetalae</taxon>
        <taxon>asterids</taxon>
        <taxon>lamiids</taxon>
        <taxon>Lamiales</taxon>
        <taxon>Lamiaceae</taxon>
        <taxon>Nepetoideae</taxon>
        <taxon>Mentheae</taxon>
        <taxon>Salviinae</taxon>
        <taxon>Salvia</taxon>
        <taxon>Salvia subgen. Calosphace</taxon>
        <taxon>core Calosphace</taxon>
    </lineage>
</organism>
<feature type="region of interest" description="Disordered" evidence="1">
    <location>
        <begin position="28"/>
        <end position="152"/>
    </location>
</feature>
<feature type="compositionally biased region" description="Acidic residues" evidence="1">
    <location>
        <begin position="40"/>
        <end position="50"/>
    </location>
</feature>
<evidence type="ECO:0000256" key="1">
    <source>
        <dbReference type="SAM" id="MobiDB-lite"/>
    </source>
</evidence>
<feature type="domain" description="Transposase MuDR plant" evidence="2">
    <location>
        <begin position="316"/>
        <end position="379"/>
    </location>
</feature>
<sequence>MSSITDTMNEIMEEYMIKFSESLLLKNVIPPEDGRGDTSSGEEEEGDDSDPQSSKSDSSDDETEAGSSSDEAETRRTLENLKSPIPEPKFNPKSASRAKARYPHRSEIHGDLSRRYQRSKIEEKKSVEESVGTQAATRKAEAKATMADPRAPASMPENEILASFVRSLELRTLPGPARERNPPGRQPAPPPSGNELRLKIRIVSIFIDGGRRLENGIEEKSQEVAAEILGKMWVTMKSRVTDIVVKERNIVGYDDITKLLEGCVGNDDNENISDYASSGSDVHSFESDDNDDDIGRFKCRRRRIVYNPKCDHRSLNIRFGMQFQDVSECKEALTTCAIETGKFIHFNRVEKDHLEAKCNPPCPWRVYASVVRDKKIVEIKAYDDLSRGTRKELPQVSISANARQMKERALARKGVGVIGFEESGNIYMWMSSHNKVTHVTKEILSTSSSRIRSNVVKVRSTQGRLEGFKDMASGSQREFGGKVNFTSLVAPVAGMSLLKERLSLIGDVKAKELDDKWKQLFMEESEQSCMIWMLMK</sequence>
<reference evidence="3" key="2">
    <citation type="submission" date="2020-08" db="EMBL/GenBank/DDBJ databases">
        <title>Plant Genome Project.</title>
        <authorList>
            <person name="Zhang R.-G."/>
        </authorList>
    </citation>
    <scope>NUCLEOTIDE SEQUENCE</scope>
    <source>
        <strain evidence="3">Huo1</strain>
        <tissue evidence="3">Leaf</tissue>
    </source>
</reference>
<reference evidence="3" key="1">
    <citation type="submission" date="2018-01" db="EMBL/GenBank/DDBJ databases">
        <authorList>
            <person name="Mao J.F."/>
        </authorList>
    </citation>
    <scope>NUCLEOTIDE SEQUENCE</scope>
    <source>
        <strain evidence="3">Huo1</strain>
        <tissue evidence="3">Leaf</tissue>
    </source>
</reference>
<dbReference type="Pfam" id="PF03108">
    <property type="entry name" value="DBD_Tnp_Mut"/>
    <property type="match status" value="1"/>
</dbReference>
<dbReference type="EMBL" id="PNBA02000022">
    <property type="protein sequence ID" value="KAG6385155.1"/>
    <property type="molecule type" value="Genomic_DNA"/>
</dbReference>